<organism evidence="12 13">
    <name type="scientific">Perkinsus olseni</name>
    <name type="common">Perkinsus atlanticus</name>
    <dbReference type="NCBI Taxonomy" id="32597"/>
    <lineage>
        <taxon>Eukaryota</taxon>
        <taxon>Sar</taxon>
        <taxon>Alveolata</taxon>
        <taxon>Perkinsozoa</taxon>
        <taxon>Perkinsea</taxon>
        <taxon>Perkinsida</taxon>
        <taxon>Perkinsidae</taxon>
        <taxon>Perkinsus</taxon>
    </lineage>
</organism>
<sequence>MTNLQRKLTLRHLLQLAAVVIAALCLACKVVMVTSPSDPEVPEILLCVASYIILYKFCLGVDLFITQVLPTMLLFSGPLWCILLAGVVHALHIAVTIDPPGRLREALALRLIEVALTIHITYVLRAFQPWPLLGLLGVAITTHWEDADLLCDVRQLFVCLGATCCDLTLFVNAFGVAPVARRVRAAYVVSRLLVGMVLLLVSPQYVLTTAILLILYSTCQGWIVVVRPISVPLSEIKISDNKSHPADRCLLPFFEYQLRKRLAEEVEEIDTGLDAESDDEFEECVDPSVPFCIERFRERAELGKGEFGRCVWVFDVSSGREYALKYLNKSIYRRRGLTAKAAEELRIVSGISHQNVVTFYGAYETADTWAFVFEYCVHGDLAAYMSRNNPVNPIVALGMASRVLQAVNYLHELWIVYRDLKPANVVLDSNYDPKLCDFGLAIWRRSPDAKCRTFCGSAGYCAPEVRTGPEYDDKCDIFSWGALLWALVTGMQAHLHRSWPSTLSGTDAWFEGHLARFPAVDREGVREVLSMAAMANPTERPDSAFLCFGSPHVLRFTRSGVRAFDAQIDYPVEEVPVILAAGRTILADERIRFSEEELRELPEPELHDGVFWMMRCLQRARLSSTIVNGLVQRVYDRVEFPKLGFPSTLDRKIKIQKTLHWKDVPDDGEYCKIIPLAYWTGLNLWLLFQRVSVDGYPFDNWLANDLLEWQYMLLDQWIRMAGVPTPSVGMETHRMERLLVGMSQTLDEASFALPRNFEGIHPTPENSPEELPVSVAGTLEVGPETYSDHVPLAMRLGMFYHSVWKTVFTGAHDLTALEKRRLYLTTIYLLKNRSMLWHMSPQQVCMAKWAWADV</sequence>
<keyword evidence="5 7" id="KW-0067">ATP-binding</keyword>
<dbReference type="SMART" id="SM00220">
    <property type="entry name" value="S_TKc"/>
    <property type="match status" value="1"/>
</dbReference>
<keyword evidence="10" id="KW-0812">Transmembrane</keyword>
<evidence type="ECO:0000256" key="4">
    <source>
        <dbReference type="ARBA" id="ARBA00022777"/>
    </source>
</evidence>
<dbReference type="InterPro" id="IPR021150">
    <property type="entry name" value="Ubiq_cyt_c_chap"/>
</dbReference>
<evidence type="ECO:0000256" key="3">
    <source>
        <dbReference type="ARBA" id="ARBA00022741"/>
    </source>
</evidence>
<dbReference type="PROSITE" id="PS00108">
    <property type="entry name" value="PROTEIN_KINASE_ST"/>
    <property type="match status" value="1"/>
</dbReference>
<keyword evidence="1" id="KW-0723">Serine/threonine-protein kinase</keyword>
<keyword evidence="4" id="KW-0418">Kinase</keyword>
<evidence type="ECO:0000256" key="6">
    <source>
        <dbReference type="PIRSR" id="PIRSR630616-1"/>
    </source>
</evidence>
<feature type="binding site" evidence="7">
    <location>
        <position position="437"/>
    </location>
    <ligand>
        <name>ATP</name>
        <dbReference type="ChEBI" id="CHEBI:30616"/>
    </ligand>
</feature>
<feature type="transmembrane region" description="Helical" evidence="10">
    <location>
        <begin position="77"/>
        <end position="95"/>
    </location>
</feature>
<gene>
    <name evidence="12" type="ORF">FOZ60_002112</name>
</gene>
<evidence type="ECO:0000256" key="1">
    <source>
        <dbReference type="ARBA" id="ARBA00022527"/>
    </source>
</evidence>
<dbReference type="PROSITE" id="PS00107">
    <property type="entry name" value="PROTEIN_KINASE_ATP"/>
    <property type="match status" value="1"/>
</dbReference>
<feature type="transmembrane region" description="Helical" evidence="10">
    <location>
        <begin position="192"/>
        <end position="216"/>
    </location>
</feature>
<evidence type="ECO:0000256" key="10">
    <source>
        <dbReference type="SAM" id="Phobius"/>
    </source>
</evidence>
<keyword evidence="10" id="KW-1133">Transmembrane helix</keyword>
<dbReference type="InterPro" id="IPR008271">
    <property type="entry name" value="Ser/Thr_kinase_AS"/>
</dbReference>
<feature type="binding site" evidence="7 9">
    <location>
        <position position="325"/>
    </location>
    <ligand>
        <name>ATP</name>
        <dbReference type="ChEBI" id="CHEBI:30616"/>
    </ligand>
</feature>
<dbReference type="SUPFAM" id="SSF56112">
    <property type="entry name" value="Protein kinase-like (PK-like)"/>
    <property type="match status" value="1"/>
</dbReference>
<name>A0A7J6NYX9_PEROL</name>
<accession>A0A7J6NYX9</accession>
<reference evidence="12 13" key="1">
    <citation type="submission" date="2020-04" db="EMBL/GenBank/DDBJ databases">
        <title>Perkinsus olseni comparative genomics.</title>
        <authorList>
            <person name="Bogema D.R."/>
        </authorList>
    </citation>
    <scope>NUCLEOTIDE SEQUENCE [LARGE SCALE GENOMIC DNA]</scope>
    <source>
        <strain evidence="12">00978-12</strain>
    </source>
</reference>
<dbReference type="OrthoDB" id="290617at2759"/>
<comment type="caution">
    <text evidence="12">The sequence shown here is derived from an EMBL/GenBank/DDBJ whole genome shotgun (WGS) entry which is preliminary data.</text>
</comment>
<feature type="domain" description="Protein kinase" evidence="11">
    <location>
        <begin position="296"/>
        <end position="553"/>
    </location>
</feature>
<keyword evidence="3 7" id="KW-0547">Nucleotide-binding</keyword>
<dbReference type="PANTHER" id="PTHR24350">
    <property type="entry name" value="SERINE/THREONINE-PROTEIN KINASE IAL-RELATED"/>
    <property type="match status" value="1"/>
</dbReference>
<evidence type="ECO:0000259" key="11">
    <source>
        <dbReference type="PROSITE" id="PS50011"/>
    </source>
</evidence>
<dbReference type="InterPro" id="IPR000719">
    <property type="entry name" value="Prot_kinase_dom"/>
</dbReference>
<dbReference type="AlphaFoldDB" id="A0A7J6NYX9"/>
<dbReference type="InterPro" id="IPR017441">
    <property type="entry name" value="Protein_kinase_ATP_BS"/>
</dbReference>
<dbReference type="PROSITE" id="PS50011">
    <property type="entry name" value="PROTEIN_KINASE_DOM"/>
    <property type="match status" value="1"/>
</dbReference>
<evidence type="ECO:0000256" key="7">
    <source>
        <dbReference type="PIRSR" id="PIRSR630616-2"/>
    </source>
</evidence>
<dbReference type="GO" id="GO:0004674">
    <property type="term" value="F:protein serine/threonine kinase activity"/>
    <property type="evidence" value="ECO:0007669"/>
    <property type="project" value="UniProtKB-KW"/>
</dbReference>
<dbReference type="Proteomes" id="UP000541610">
    <property type="component" value="Unassembled WGS sequence"/>
</dbReference>
<keyword evidence="10" id="KW-0472">Membrane</keyword>
<dbReference type="CDD" id="cd14014">
    <property type="entry name" value="STKc_PknB_like"/>
    <property type="match status" value="1"/>
</dbReference>
<dbReference type="Gene3D" id="1.10.510.10">
    <property type="entry name" value="Transferase(Phosphotransferase) domain 1"/>
    <property type="match status" value="1"/>
</dbReference>
<dbReference type="InterPro" id="IPR030616">
    <property type="entry name" value="Aur-like"/>
</dbReference>
<dbReference type="Pfam" id="PF03981">
    <property type="entry name" value="Ubiq_cyt_C_chap"/>
    <property type="match status" value="1"/>
</dbReference>
<dbReference type="EMBL" id="JABANP010000134">
    <property type="protein sequence ID" value="KAF4689079.1"/>
    <property type="molecule type" value="Genomic_DNA"/>
</dbReference>
<dbReference type="GO" id="GO:0005524">
    <property type="term" value="F:ATP binding"/>
    <property type="evidence" value="ECO:0007669"/>
    <property type="project" value="UniProtKB-UniRule"/>
</dbReference>
<feature type="active site" description="Proton acceptor" evidence="6">
    <location>
        <position position="419"/>
    </location>
</feature>
<evidence type="ECO:0000256" key="2">
    <source>
        <dbReference type="ARBA" id="ARBA00022679"/>
    </source>
</evidence>
<evidence type="ECO:0000256" key="8">
    <source>
        <dbReference type="PIRSR" id="PIRSR630616-3"/>
    </source>
</evidence>
<keyword evidence="2" id="KW-0808">Transferase</keyword>
<evidence type="ECO:0000313" key="12">
    <source>
        <dbReference type="EMBL" id="KAF4689079.1"/>
    </source>
</evidence>
<evidence type="ECO:0000256" key="5">
    <source>
        <dbReference type="ARBA" id="ARBA00022840"/>
    </source>
</evidence>
<feature type="cross-link" description="Glycyl lysine isopeptide (Lys-Gly) (interchain with G-Cter in SUMO2)" evidence="8">
    <location>
        <position position="421"/>
    </location>
</feature>
<feature type="transmembrane region" description="Helical" evidence="10">
    <location>
        <begin position="44"/>
        <end position="65"/>
    </location>
</feature>
<proteinExistence type="predicted"/>
<protein>
    <recommendedName>
        <fullName evidence="11">Protein kinase domain-containing protein</fullName>
    </recommendedName>
</protein>
<dbReference type="InterPro" id="IPR011009">
    <property type="entry name" value="Kinase-like_dom_sf"/>
</dbReference>
<feature type="transmembrane region" description="Helical" evidence="10">
    <location>
        <begin position="155"/>
        <end position="180"/>
    </location>
</feature>
<feature type="transmembrane region" description="Helical" evidence="10">
    <location>
        <begin position="12"/>
        <end position="32"/>
    </location>
</feature>
<dbReference type="Pfam" id="PF00069">
    <property type="entry name" value="Pkinase"/>
    <property type="match status" value="1"/>
</dbReference>
<evidence type="ECO:0000313" key="13">
    <source>
        <dbReference type="Proteomes" id="UP000541610"/>
    </source>
</evidence>
<evidence type="ECO:0000256" key="9">
    <source>
        <dbReference type="PROSITE-ProRule" id="PRU10141"/>
    </source>
</evidence>